<gene>
    <name evidence="1" type="ordered locus">BCAH187_A5526</name>
</gene>
<dbReference type="Proteomes" id="UP000002214">
    <property type="component" value="Chromosome"/>
</dbReference>
<dbReference type="AlphaFoldDB" id="B7HYA8"/>
<protein>
    <submittedName>
        <fullName evidence="1">Uncharacterized protein</fullName>
    </submittedName>
</protein>
<accession>B7HYA8</accession>
<dbReference type="EMBL" id="CP001177">
    <property type="protein sequence ID" value="ACJ79693.1"/>
    <property type="molecule type" value="Genomic_DNA"/>
</dbReference>
<evidence type="ECO:0000313" key="2">
    <source>
        <dbReference type="Proteomes" id="UP000002214"/>
    </source>
</evidence>
<reference evidence="1 2" key="1">
    <citation type="submission" date="2008-10" db="EMBL/GenBank/DDBJ databases">
        <title>Genome sequence of Bacillus cereus AH187.</title>
        <authorList>
            <person name="Dodson R.J."/>
            <person name="Durkin A.S."/>
            <person name="Rosovitz M.J."/>
            <person name="Rasko D.A."/>
            <person name="Kolsto A.B."/>
            <person name="Okstad O.A."/>
            <person name="Ravel J."/>
            <person name="Sutton G."/>
        </authorList>
    </citation>
    <scope>NUCLEOTIDE SEQUENCE [LARGE SCALE GENOMIC DNA]</scope>
    <source>
        <strain evidence="1 2">AH187</strain>
    </source>
</reference>
<dbReference type="HOGENOM" id="CLU_3339635_0_0_9"/>
<sequence>MTNQLIKSKQYVLSKRLQKKVLSLRLIETGVYIRTRV</sequence>
<evidence type="ECO:0000313" key="1">
    <source>
        <dbReference type="EMBL" id="ACJ79693.1"/>
    </source>
</evidence>
<proteinExistence type="predicted"/>
<name>B7HYA8_BACC7</name>
<organism evidence="1 2">
    <name type="scientific">Bacillus cereus (strain AH187)</name>
    <dbReference type="NCBI Taxonomy" id="405534"/>
    <lineage>
        <taxon>Bacteria</taxon>
        <taxon>Bacillati</taxon>
        <taxon>Bacillota</taxon>
        <taxon>Bacilli</taxon>
        <taxon>Bacillales</taxon>
        <taxon>Bacillaceae</taxon>
        <taxon>Bacillus</taxon>
        <taxon>Bacillus cereus group</taxon>
    </lineage>
</organism>
<dbReference type="KEGG" id="bcr:BCAH187_A5526"/>